<protein>
    <recommendedName>
        <fullName evidence="4">Chitin-binding type-2 domain-containing protein</fullName>
    </recommendedName>
</protein>
<evidence type="ECO:0000256" key="1">
    <source>
        <dbReference type="SAM" id="MobiDB-lite"/>
    </source>
</evidence>
<comment type="caution">
    <text evidence="5">The sequence shown here is derived from an EMBL/GenBank/DDBJ whole genome shotgun (WGS) entry which is preliminary data.</text>
</comment>
<feature type="chain" id="PRO_5042232094" description="Chitin-binding type-2 domain-containing protein" evidence="3">
    <location>
        <begin position="22"/>
        <end position="637"/>
    </location>
</feature>
<dbReference type="PROSITE" id="PS50940">
    <property type="entry name" value="CHIT_BIND_II"/>
    <property type="match status" value="1"/>
</dbReference>
<feature type="signal peptide" evidence="3">
    <location>
        <begin position="1"/>
        <end position="21"/>
    </location>
</feature>
<feature type="transmembrane region" description="Helical" evidence="2">
    <location>
        <begin position="618"/>
        <end position="636"/>
    </location>
</feature>
<feature type="domain" description="Chitin-binding type-2" evidence="4">
    <location>
        <begin position="40"/>
        <end position="96"/>
    </location>
</feature>
<feature type="compositionally biased region" description="Polar residues" evidence="1">
    <location>
        <begin position="494"/>
        <end position="503"/>
    </location>
</feature>
<evidence type="ECO:0000256" key="2">
    <source>
        <dbReference type="SAM" id="Phobius"/>
    </source>
</evidence>
<evidence type="ECO:0000313" key="6">
    <source>
        <dbReference type="Proteomes" id="UP001224775"/>
    </source>
</evidence>
<sequence length="637" mass="70523">MMTSSLYRFITSCASISVTLFLLQQQSSIFTLAAECVSVNNVCTSWGDPYRPLPGCKEYVECERGAIKSIITCMDGTLFDIYVQTCNWDYDTFCDIETCEPTVEPTAHPTTDSPTAFPSEEPSFPPTIAPSSSPSVGPTYNFFATMETNTMKWAIQDIVLVAYNVNGIKFPSTRYTYDGMVVALKEMASVGIQSDGRDFRFYVGSEEANVQYGRTNLAAFLAMAMAESIVYDTCDEYNEDQVAGKFAISNSCGQFGRSYQDEVCTNPSEANMSCDVNVDMVVVSSSTSINQGGRPPPPLSCRPKADWSDYAGYWDSRTGQASSNPCQIKLTILFDPDANTLGRIDTEGCCYWGRGVCNIGRLNYYLGKRAHDERGEGRFPTIDFCKDPEATCASDSSTETMRWITGLFDWIYRVQSYEADGWSYMEALQKFVDNGFVDDDYERYPFFDTVSSVFVRDCHENKCSNLQITKKDARKFNFEKVMEIMKVTDKPTRKPTQNPTMFNEPTPAPSKPKIEIKPPPPVWSLPPPSPRPPLSPSVSVIANSPSTIENSVTTTAPSPTTTTDNDINPIVVNLNPPAPPTSLISFTPPTTDEISQPQQTDTPFEGLIILEDNVACSISITGVTWLLSIAIAYVVLH</sequence>
<keyword evidence="2" id="KW-1133">Transmembrane helix</keyword>
<name>A0AAD8YDY8_9STRA</name>
<dbReference type="Proteomes" id="UP001224775">
    <property type="component" value="Unassembled WGS sequence"/>
</dbReference>
<dbReference type="PANTHER" id="PTHR21113:SF4">
    <property type="entry name" value="CHITIN-BINDING TYPE-4 DOMAIN-CONTAINING PROTEIN"/>
    <property type="match status" value="1"/>
</dbReference>
<evidence type="ECO:0000259" key="4">
    <source>
        <dbReference type="PROSITE" id="PS50940"/>
    </source>
</evidence>
<dbReference type="GO" id="GO:0005576">
    <property type="term" value="C:extracellular region"/>
    <property type="evidence" value="ECO:0007669"/>
    <property type="project" value="InterPro"/>
</dbReference>
<evidence type="ECO:0000313" key="5">
    <source>
        <dbReference type="EMBL" id="KAK1743476.1"/>
    </source>
</evidence>
<dbReference type="AlphaFoldDB" id="A0AAD8YDY8"/>
<dbReference type="GO" id="GO:0008061">
    <property type="term" value="F:chitin binding"/>
    <property type="evidence" value="ECO:0007669"/>
    <property type="project" value="InterPro"/>
</dbReference>
<keyword evidence="3" id="KW-0732">Signal</keyword>
<dbReference type="SUPFAM" id="SSF57625">
    <property type="entry name" value="Invertebrate chitin-binding proteins"/>
    <property type="match status" value="1"/>
</dbReference>
<accession>A0AAD8YDY8</accession>
<feature type="region of interest" description="Disordered" evidence="1">
    <location>
        <begin position="105"/>
        <end position="132"/>
    </location>
</feature>
<proteinExistence type="predicted"/>
<dbReference type="PANTHER" id="PTHR21113">
    <property type="entry name" value="AGAP001705-PA"/>
    <property type="match status" value="1"/>
</dbReference>
<feature type="region of interest" description="Disordered" evidence="1">
    <location>
        <begin position="491"/>
        <end position="535"/>
    </location>
</feature>
<gene>
    <name evidence="5" type="ORF">QTG54_006097</name>
</gene>
<keyword evidence="2" id="KW-0472">Membrane</keyword>
<dbReference type="InterPro" id="IPR002557">
    <property type="entry name" value="Chitin-bd_dom"/>
</dbReference>
<keyword evidence="2" id="KW-0812">Transmembrane</keyword>
<keyword evidence="6" id="KW-1185">Reference proteome</keyword>
<reference evidence="5" key="1">
    <citation type="submission" date="2023-06" db="EMBL/GenBank/DDBJ databases">
        <title>Survivors Of The Sea: Transcriptome response of Skeletonema marinoi to long-term dormancy.</title>
        <authorList>
            <person name="Pinder M.I.M."/>
            <person name="Kourtchenko O."/>
            <person name="Robertson E.K."/>
            <person name="Larsson T."/>
            <person name="Maumus F."/>
            <person name="Osuna-Cruz C.M."/>
            <person name="Vancaester E."/>
            <person name="Stenow R."/>
            <person name="Vandepoele K."/>
            <person name="Ploug H."/>
            <person name="Bruchert V."/>
            <person name="Godhe A."/>
            <person name="Topel M."/>
        </authorList>
    </citation>
    <scope>NUCLEOTIDE SEQUENCE</scope>
    <source>
        <strain evidence="5">R05AC</strain>
    </source>
</reference>
<evidence type="ECO:0000256" key="3">
    <source>
        <dbReference type="SAM" id="SignalP"/>
    </source>
</evidence>
<dbReference type="InterPro" id="IPR036508">
    <property type="entry name" value="Chitin-bd_dom_sf"/>
</dbReference>
<dbReference type="EMBL" id="JATAAI010000009">
    <property type="protein sequence ID" value="KAK1743476.1"/>
    <property type="molecule type" value="Genomic_DNA"/>
</dbReference>
<feature type="compositionally biased region" description="Pro residues" evidence="1">
    <location>
        <begin position="517"/>
        <end position="535"/>
    </location>
</feature>
<organism evidence="5 6">
    <name type="scientific">Skeletonema marinoi</name>
    <dbReference type="NCBI Taxonomy" id="267567"/>
    <lineage>
        <taxon>Eukaryota</taxon>
        <taxon>Sar</taxon>
        <taxon>Stramenopiles</taxon>
        <taxon>Ochrophyta</taxon>
        <taxon>Bacillariophyta</taxon>
        <taxon>Coscinodiscophyceae</taxon>
        <taxon>Thalassiosirophycidae</taxon>
        <taxon>Thalassiosirales</taxon>
        <taxon>Skeletonemataceae</taxon>
        <taxon>Skeletonema</taxon>
        <taxon>Skeletonema marinoi-dohrnii complex</taxon>
    </lineage>
</organism>
<dbReference type="SMART" id="SM00494">
    <property type="entry name" value="ChtBD2"/>
    <property type="match status" value="1"/>
</dbReference>